<gene>
    <name evidence="11" type="ORF">LPB072_11820</name>
    <name evidence="12" type="ORF">LPB72_10440</name>
</gene>
<dbReference type="STRING" id="1763535.LPB072_11820"/>
<dbReference type="Proteomes" id="UP000185680">
    <property type="component" value="Chromosome"/>
</dbReference>
<dbReference type="InterPro" id="IPR016181">
    <property type="entry name" value="Acyl_CoA_acyltransferase"/>
</dbReference>
<reference evidence="11 14" key="2">
    <citation type="submission" date="2016-10" db="EMBL/GenBank/DDBJ databases">
        <title>Hydorgenophaga sp. LPB0072 isolated from gastropod.</title>
        <authorList>
            <person name="Kim E."/>
            <person name="Yi H."/>
        </authorList>
    </citation>
    <scope>NUCLEOTIDE SEQUENCE [LARGE SCALE GENOMIC DNA]</scope>
    <source>
        <strain evidence="11 14">LPB0072</strain>
    </source>
</reference>
<comment type="similarity">
    <text evidence="6">Belongs to the acetyltransferase family. OlsB subfamily.</text>
</comment>
<organism evidence="11 14">
    <name type="scientific">Hydrogenophaga crassostreae</name>
    <dbReference type="NCBI Taxonomy" id="1763535"/>
    <lineage>
        <taxon>Bacteria</taxon>
        <taxon>Pseudomonadati</taxon>
        <taxon>Pseudomonadota</taxon>
        <taxon>Betaproteobacteria</taxon>
        <taxon>Burkholderiales</taxon>
        <taxon>Comamonadaceae</taxon>
        <taxon>Hydrogenophaga</taxon>
    </lineage>
</organism>
<evidence type="ECO:0000256" key="7">
    <source>
        <dbReference type="ARBA" id="ARBA00039058"/>
    </source>
</evidence>
<dbReference type="EMBL" id="CP017476">
    <property type="protein sequence ID" value="AOW13436.1"/>
    <property type="molecule type" value="Genomic_DNA"/>
</dbReference>
<proteinExistence type="inferred from homology"/>
<sequence length="291" mass="32481">MKELPTPTLDLSPMGPRFQWRSRPADTHAAALVRPHLPPVSPVPELAAIEVGWARHLDEVREAQRLRYAVFAGEMGAVLPKTLPGHDVDLFDDFCEHLLVRDAATREVIGTYRVLTPAQARRVGSTYSDTEFDLTRLRNMRERMVELGRSCVHADHRHGGVILALWGALGAFMVRNQLDTMLGCASIPMQMDGPHGRVGGGHVAASIWRQVKEKHLAPIEFHVRPRMPLPIDRLDDSLDVAPPALIKGYLRLGAKVLGPPAWDPDFNAADLPLMMQLSDMPARYRKHFLDT</sequence>
<dbReference type="GO" id="GO:0043810">
    <property type="term" value="F:ornithine-acyl [acyl carrier protein] N-acyltransferase activity"/>
    <property type="evidence" value="ECO:0007669"/>
    <property type="project" value="UniProtKB-EC"/>
</dbReference>
<protein>
    <recommendedName>
        <fullName evidence="8">L-ornithine N(alpha)-acyltransferase</fullName>
        <ecNumber evidence="7">2.3.2.30</ecNumber>
    </recommendedName>
</protein>
<dbReference type="RefSeq" id="WP_066089873.1">
    <property type="nucleotide sequence ID" value="NZ_CP017476.1"/>
</dbReference>
<dbReference type="Pfam" id="PF13444">
    <property type="entry name" value="Acetyltransf_5"/>
    <property type="match status" value="1"/>
</dbReference>
<dbReference type="GO" id="GO:0006629">
    <property type="term" value="P:lipid metabolic process"/>
    <property type="evidence" value="ECO:0007669"/>
    <property type="project" value="UniProtKB-KW"/>
</dbReference>
<dbReference type="Gene3D" id="3.40.630.30">
    <property type="match status" value="1"/>
</dbReference>
<dbReference type="InterPro" id="IPR052351">
    <property type="entry name" value="Ornithine_N-alpha-AT"/>
</dbReference>
<evidence type="ECO:0000256" key="5">
    <source>
        <dbReference type="ARBA" id="ARBA00023315"/>
    </source>
</evidence>
<dbReference type="OrthoDB" id="9787072at2"/>
<evidence type="ECO:0000313" key="13">
    <source>
        <dbReference type="Proteomes" id="UP000185657"/>
    </source>
</evidence>
<evidence type="ECO:0000313" key="12">
    <source>
        <dbReference type="EMBL" id="OAD41726.1"/>
    </source>
</evidence>
<reference evidence="12 13" key="1">
    <citation type="submission" date="2016-02" db="EMBL/GenBank/DDBJ databases">
        <title>Draft genome sequence of Hydrogenophaga sp. LPB0072.</title>
        <authorList>
            <person name="Shin S.-K."/>
            <person name="Yi H."/>
        </authorList>
    </citation>
    <scope>NUCLEOTIDE SEQUENCE [LARGE SCALE GENOMIC DNA]</scope>
    <source>
        <strain evidence="12 13">LPB0072</strain>
    </source>
</reference>
<evidence type="ECO:0000313" key="11">
    <source>
        <dbReference type="EMBL" id="AOW13436.1"/>
    </source>
</evidence>
<evidence type="ECO:0000256" key="1">
    <source>
        <dbReference type="ARBA" id="ARBA00005189"/>
    </source>
</evidence>
<dbReference type="EMBL" id="LVWD01000013">
    <property type="protein sequence ID" value="OAD41726.1"/>
    <property type="molecule type" value="Genomic_DNA"/>
</dbReference>
<evidence type="ECO:0000256" key="4">
    <source>
        <dbReference type="ARBA" id="ARBA00023098"/>
    </source>
</evidence>
<dbReference type="EC" id="2.3.2.30" evidence="7"/>
<keyword evidence="13" id="KW-1185">Reference proteome</keyword>
<accession>A0A167HTP6</accession>
<comment type="function">
    <text evidence="9">Catalyzes the first step in the biosynthesis of ornithine lipids, which are phosphorus-free membrane lipids. Catalyzes the 3-hydroxyacyl-acyl carrier protein-dependent acylation of ornithine to form lyso-ornithine lipid (LOL).</text>
</comment>
<comment type="catalytic activity">
    <reaction evidence="10">
        <text>a (3R)-hydroxyacyl-[ACP] + L-ornithine = a lyso-ornithine lipid + holo-[ACP] + H(+)</text>
        <dbReference type="Rhea" id="RHEA:20633"/>
        <dbReference type="Rhea" id="RHEA-COMP:9685"/>
        <dbReference type="Rhea" id="RHEA-COMP:9945"/>
        <dbReference type="ChEBI" id="CHEBI:15378"/>
        <dbReference type="ChEBI" id="CHEBI:46911"/>
        <dbReference type="ChEBI" id="CHEBI:64479"/>
        <dbReference type="ChEBI" id="CHEBI:78827"/>
        <dbReference type="ChEBI" id="CHEBI:138482"/>
        <dbReference type="EC" id="2.3.2.30"/>
    </reaction>
    <physiologicalReaction direction="left-to-right" evidence="10">
        <dbReference type="Rhea" id="RHEA:20634"/>
    </physiologicalReaction>
</comment>
<dbReference type="PANTHER" id="PTHR37323">
    <property type="entry name" value="GCN5-RELATED N-ACETYLTRANSFERASE"/>
    <property type="match status" value="1"/>
</dbReference>
<keyword evidence="5 11" id="KW-0012">Acyltransferase</keyword>
<evidence type="ECO:0000256" key="9">
    <source>
        <dbReference type="ARBA" id="ARBA00045724"/>
    </source>
</evidence>
<dbReference type="Proteomes" id="UP000185657">
    <property type="component" value="Unassembled WGS sequence"/>
</dbReference>
<dbReference type="PANTHER" id="PTHR37323:SF1">
    <property type="entry name" value="L-ORNITHINE N(ALPHA)-ACYLTRANSFERASE"/>
    <property type="match status" value="1"/>
</dbReference>
<evidence type="ECO:0000256" key="2">
    <source>
        <dbReference type="ARBA" id="ARBA00022516"/>
    </source>
</evidence>
<evidence type="ECO:0000256" key="6">
    <source>
        <dbReference type="ARBA" id="ARBA00038095"/>
    </source>
</evidence>
<evidence type="ECO:0000313" key="14">
    <source>
        <dbReference type="Proteomes" id="UP000185680"/>
    </source>
</evidence>
<keyword evidence="3 11" id="KW-0808">Transferase</keyword>
<keyword evidence="2" id="KW-0444">Lipid biosynthesis</keyword>
<dbReference type="SUPFAM" id="SSF55729">
    <property type="entry name" value="Acyl-CoA N-acyltransferases (Nat)"/>
    <property type="match status" value="1"/>
</dbReference>
<name>A0A167HTP6_9BURK</name>
<evidence type="ECO:0000256" key="3">
    <source>
        <dbReference type="ARBA" id="ARBA00022679"/>
    </source>
</evidence>
<keyword evidence="4" id="KW-0443">Lipid metabolism</keyword>
<comment type="pathway">
    <text evidence="1">Lipid metabolism.</text>
</comment>
<evidence type="ECO:0000256" key="10">
    <source>
        <dbReference type="ARBA" id="ARBA00047785"/>
    </source>
</evidence>
<dbReference type="KEGG" id="hyl:LPB072_11820"/>
<dbReference type="AlphaFoldDB" id="A0A167HTP6"/>
<evidence type="ECO:0000256" key="8">
    <source>
        <dbReference type="ARBA" id="ARBA00039866"/>
    </source>
</evidence>